<dbReference type="EMBL" id="VAFM01000001">
    <property type="protein sequence ID" value="TKW61614.1"/>
    <property type="molecule type" value="Genomic_DNA"/>
</dbReference>
<evidence type="ECO:0000313" key="1">
    <source>
        <dbReference type="EMBL" id="TKW61614.1"/>
    </source>
</evidence>
<gene>
    <name evidence="1" type="ORF">DI628_03030</name>
</gene>
<reference evidence="1 2" key="1">
    <citation type="journal article" date="2017" name="Nat. Commun.">
        <title>In situ click chemistry generation of cyclooxygenase-2 inhibitors.</title>
        <authorList>
            <person name="Bhardwaj A."/>
            <person name="Kaur J."/>
            <person name="Wuest M."/>
            <person name="Wuest F."/>
        </authorList>
    </citation>
    <scope>NUCLEOTIDE SEQUENCE [LARGE SCALE GENOMIC DNA]</scope>
    <source>
        <strain evidence="1">S2_018_000_R2_106</strain>
    </source>
</reference>
<protein>
    <recommendedName>
        <fullName evidence="3">GNAT family N-acetyltransferase</fullName>
    </recommendedName>
</protein>
<name>A0A6N4RF21_BLAVI</name>
<organism evidence="1 2">
    <name type="scientific">Blastochloris viridis</name>
    <name type="common">Rhodopseudomonas viridis</name>
    <dbReference type="NCBI Taxonomy" id="1079"/>
    <lineage>
        <taxon>Bacteria</taxon>
        <taxon>Pseudomonadati</taxon>
        <taxon>Pseudomonadota</taxon>
        <taxon>Alphaproteobacteria</taxon>
        <taxon>Hyphomicrobiales</taxon>
        <taxon>Blastochloridaceae</taxon>
        <taxon>Blastochloris</taxon>
    </lineage>
</organism>
<proteinExistence type="predicted"/>
<dbReference type="AlphaFoldDB" id="A0A6N4RF21"/>
<sequence length="157" mass="17437">MVELLHFGQWPELYRLMVAQKFPDVPPRYSEAVPYFEKAHVYGVLEGSALQVGFVFGPPEDGVAFFDVVCATNEQGKWAKPAVLRKLFELAFDEMKLRCVWIQPATKKALKAGLAAGFVPATSLDVAKPVLVITPGLLPKKFKPANKEEKKSDGKFI</sequence>
<comment type="caution">
    <text evidence="1">The sequence shown here is derived from an EMBL/GenBank/DDBJ whole genome shotgun (WGS) entry which is preliminary data.</text>
</comment>
<accession>A0A6N4RF21</accession>
<dbReference type="Proteomes" id="UP000320948">
    <property type="component" value="Unassembled WGS sequence"/>
</dbReference>
<evidence type="ECO:0008006" key="3">
    <source>
        <dbReference type="Google" id="ProtNLM"/>
    </source>
</evidence>
<evidence type="ECO:0000313" key="2">
    <source>
        <dbReference type="Proteomes" id="UP000320948"/>
    </source>
</evidence>